<reference evidence="6 7" key="1">
    <citation type="journal article" date="2019" name="Int. J. Syst. Evol. Microbiol.">
        <title>The Global Catalogue of Microorganisms (GCM) 10K type strain sequencing project: providing services to taxonomists for standard genome sequencing and annotation.</title>
        <authorList>
            <consortium name="The Broad Institute Genomics Platform"/>
            <consortium name="The Broad Institute Genome Sequencing Center for Infectious Disease"/>
            <person name="Wu L."/>
            <person name="Ma J."/>
        </authorList>
    </citation>
    <scope>NUCLEOTIDE SEQUENCE [LARGE SCALE GENOMIC DNA]</scope>
    <source>
        <strain evidence="6 7">JCM 14718</strain>
    </source>
</reference>
<keyword evidence="7" id="KW-1185">Reference proteome</keyword>
<accession>A0ABN2IW40</accession>
<evidence type="ECO:0000256" key="3">
    <source>
        <dbReference type="ARBA" id="ARBA00023163"/>
    </source>
</evidence>
<dbReference type="InterPro" id="IPR050109">
    <property type="entry name" value="HTH-type_TetR-like_transc_reg"/>
</dbReference>
<feature type="domain" description="HTH tetR-type" evidence="5">
    <location>
        <begin position="12"/>
        <end position="72"/>
    </location>
</feature>
<keyword evidence="1" id="KW-0805">Transcription regulation</keyword>
<proteinExistence type="predicted"/>
<dbReference type="InterPro" id="IPR001647">
    <property type="entry name" value="HTH_TetR"/>
</dbReference>
<dbReference type="PANTHER" id="PTHR30055:SF234">
    <property type="entry name" value="HTH-TYPE TRANSCRIPTIONAL REGULATOR BETI"/>
    <property type="match status" value="1"/>
</dbReference>
<comment type="caution">
    <text evidence="6">The sequence shown here is derived from an EMBL/GenBank/DDBJ whole genome shotgun (WGS) entry which is preliminary data.</text>
</comment>
<gene>
    <name evidence="6" type="ORF">GCM10009765_72270</name>
</gene>
<evidence type="ECO:0000256" key="2">
    <source>
        <dbReference type="ARBA" id="ARBA00023125"/>
    </source>
</evidence>
<protein>
    <submittedName>
        <fullName evidence="6">TetR/AcrR family transcriptional regulator</fullName>
    </submittedName>
</protein>
<dbReference type="PRINTS" id="PR00455">
    <property type="entry name" value="HTHTETR"/>
</dbReference>
<dbReference type="PROSITE" id="PS50977">
    <property type="entry name" value="HTH_TETR_2"/>
    <property type="match status" value="1"/>
</dbReference>
<keyword evidence="3" id="KW-0804">Transcription</keyword>
<dbReference type="PANTHER" id="PTHR30055">
    <property type="entry name" value="HTH-TYPE TRANSCRIPTIONAL REGULATOR RUTR"/>
    <property type="match status" value="1"/>
</dbReference>
<evidence type="ECO:0000313" key="6">
    <source>
        <dbReference type="EMBL" id="GAA1712744.1"/>
    </source>
</evidence>
<evidence type="ECO:0000256" key="4">
    <source>
        <dbReference type="PROSITE-ProRule" id="PRU00335"/>
    </source>
</evidence>
<dbReference type="Gene3D" id="1.10.357.10">
    <property type="entry name" value="Tetracycline Repressor, domain 2"/>
    <property type="match status" value="1"/>
</dbReference>
<dbReference type="RefSeq" id="WP_344314618.1">
    <property type="nucleotide sequence ID" value="NZ_BAAANY010000038.1"/>
</dbReference>
<evidence type="ECO:0000256" key="1">
    <source>
        <dbReference type="ARBA" id="ARBA00023015"/>
    </source>
</evidence>
<dbReference type="SUPFAM" id="SSF46689">
    <property type="entry name" value="Homeodomain-like"/>
    <property type="match status" value="1"/>
</dbReference>
<dbReference type="Pfam" id="PF00440">
    <property type="entry name" value="TetR_N"/>
    <property type="match status" value="1"/>
</dbReference>
<organism evidence="6 7">
    <name type="scientific">Fodinicola feengrottensis</name>
    <dbReference type="NCBI Taxonomy" id="435914"/>
    <lineage>
        <taxon>Bacteria</taxon>
        <taxon>Bacillati</taxon>
        <taxon>Actinomycetota</taxon>
        <taxon>Actinomycetes</taxon>
        <taxon>Mycobacteriales</taxon>
        <taxon>Fodinicola</taxon>
    </lineage>
</organism>
<evidence type="ECO:0000313" key="7">
    <source>
        <dbReference type="Proteomes" id="UP001500618"/>
    </source>
</evidence>
<dbReference type="EMBL" id="BAAANY010000038">
    <property type="protein sequence ID" value="GAA1712744.1"/>
    <property type="molecule type" value="Genomic_DNA"/>
</dbReference>
<dbReference type="Proteomes" id="UP001500618">
    <property type="component" value="Unassembled WGS sequence"/>
</dbReference>
<sequence>MRSKGERTFTEGARRAQIVDCAIDVIAEVGYPQASIRKIADRVGVAMSVVLYHFAGKDELVGAIVSKLYRLFIERILPAVQAETTAAGKFRAYIRGNVAYIADHKKEHGVIIDIGMTYRSATGKRLYDLELDPELLTQLSKLDLESIFGLGEGISAPHPKLTAVAVRSALNGAVLEVGLDPDFDVLGYGEELVRLFEPIWRMS</sequence>
<keyword evidence="2 4" id="KW-0238">DNA-binding</keyword>
<evidence type="ECO:0000259" key="5">
    <source>
        <dbReference type="PROSITE" id="PS50977"/>
    </source>
</evidence>
<dbReference type="InterPro" id="IPR009057">
    <property type="entry name" value="Homeodomain-like_sf"/>
</dbReference>
<name>A0ABN2IW40_9ACTN</name>
<feature type="DNA-binding region" description="H-T-H motif" evidence="4">
    <location>
        <begin position="35"/>
        <end position="54"/>
    </location>
</feature>